<dbReference type="Proteomes" id="UP001596189">
    <property type="component" value="Unassembled WGS sequence"/>
</dbReference>
<reference evidence="3" key="1">
    <citation type="journal article" date="2019" name="Int. J. Syst. Evol. Microbiol.">
        <title>The Global Catalogue of Microorganisms (GCM) 10K type strain sequencing project: providing services to taxonomists for standard genome sequencing and annotation.</title>
        <authorList>
            <consortium name="The Broad Institute Genomics Platform"/>
            <consortium name="The Broad Institute Genome Sequencing Center for Infectious Disease"/>
            <person name="Wu L."/>
            <person name="Ma J."/>
        </authorList>
    </citation>
    <scope>NUCLEOTIDE SEQUENCE [LARGE SCALE GENOMIC DNA]</scope>
    <source>
        <strain evidence="3">KACC 14249</strain>
    </source>
</reference>
<organism evidence="2 3">
    <name type="scientific">Angustibacter luteus</name>
    <dbReference type="NCBI Taxonomy" id="658456"/>
    <lineage>
        <taxon>Bacteria</taxon>
        <taxon>Bacillati</taxon>
        <taxon>Actinomycetota</taxon>
        <taxon>Actinomycetes</taxon>
        <taxon>Kineosporiales</taxon>
        <taxon>Kineosporiaceae</taxon>
    </lineage>
</organism>
<evidence type="ECO:0000313" key="3">
    <source>
        <dbReference type="Proteomes" id="UP001596189"/>
    </source>
</evidence>
<dbReference type="InterPro" id="IPR015943">
    <property type="entry name" value="WD40/YVTN_repeat-like_dom_sf"/>
</dbReference>
<dbReference type="PANTHER" id="PTHR47199">
    <property type="entry name" value="PHOTOSYSTEM II STABILITY/ASSEMBLY FACTOR HCF136, CHLOROPLASTIC"/>
    <property type="match status" value="1"/>
</dbReference>
<feature type="signal peptide" evidence="1">
    <location>
        <begin position="1"/>
        <end position="24"/>
    </location>
</feature>
<comment type="caution">
    <text evidence="2">The sequence shown here is derived from an EMBL/GenBank/DDBJ whole genome shotgun (WGS) entry which is preliminary data.</text>
</comment>
<dbReference type="EMBL" id="JBHSRD010000004">
    <property type="protein sequence ID" value="MFC6007779.1"/>
    <property type="molecule type" value="Genomic_DNA"/>
</dbReference>
<feature type="chain" id="PRO_5046203423" evidence="1">
    <location>
        <begin position="25"/>
        <end position="369"/>
    </location>
</feature>
<dbReference type="CDD" id="cd15482">
    <property type="entry name" value="Sialidase_non-viral"/>
    <property type="match status" value="1"/>
</dbReference>
<proteinExistence type="predicted"/>
<dbReference type="PANTHER" id="PTHR47199:SF2">
    <property type="entry name" value="PHOTOSYSTEM II STABILITY_ASSEMBLY FACTOR HCF136, CHLOROPLASTIC"/>
    <property type="match status" value="1"/>
</dbReference>
<name>A0ABW1JG31_9ACTN</name>
<dbReference type="SUPFAM" id="SSF110296">
    <property type="entry name" value="Oligoxyloglucan reducing end-specific cellobiohydrolase"/>
    <property type="match status" value="1"/>
</dbReference>
<keyword evidence="1" id="KW-0732">Signal</keyword>
<evidence type="ECO:0000256" key="1">
    <source>
        <dbReference type="SAM" id="SignalP"/>
    </source>
</evidence>
<dbReference type="Gene3D" id="2.120.10.10">
    <property type="match status" value="1"/>
</dbReference>
<sequence length="369" mass="38199">MSARIALRQLIRPLAVVVTAAALAVPVGLVSAQGAAAHPRGGEHVSWQDTPTGSTAQFRGLAPVSRKVAWVSGTEGTVLRTTDGGRTWDDVSPAGDLSALQFRDIEAFDAQHAVILSIGDTTGAFRIYRTSNGGRTWQLGFTNTDPAAFYDCMGFWDARHGIAMSDPVDGKFRIITTKDGGRSWSVVDPAGMVPALDGEFGFAASGTCLVTAGSRDAWIATGGGAQSRVLRTHDGGRTWRAATTAVPSGPSAGIYSLAVRGRSQLLAVGGDYALPDAGVVSATSFDAGHRFLAGGANGGYRSGSAWLPRTWASAIAVGPTGSDVSTDAGRHWRTFDTTSLDSVACTRDGACWGSGAAGRVTKLVSQPGR</sequence>
<accession>A0ABW1JG31</accession>
<keyword evidence="3" id="KW-1185">Reference proteome</keyword>
<dbReference type="Gene3D" id="2.130.10.10">
    <property type="entry name" value="YVTN repeat-like/Quinoprotein amine dehydrogenase"/>
    <property type="match status" value="1"/>
</dbReference>
<protein>
    <submittedName>
        <fullName evidence="2">Oxidoreductase</fullName>
    </submittedName>
</protein>
<dbReference type="RefSeq" id="WP_345715540.1">
    <property type="nucleotide sequence ID" value="NZ_BAABFP010000002.1"/>
</dbReference>
<evidence type="ECO:0000313" key="2">
    <source>
        <dbReference type="EMBL" id="MFC6007779.1"/>
    </source>
</evidence>
<gene>
    <name evidence="2" type="ORF">ACFQDO_11630</name>
</gene>